<feature type="compositionally biased region" description="Polar residues" evidence="1">
    <location>
        <begin position="80"/>
        <end position="96"/>
    </location>
</feature>
<dbReference type="EMBL" id="VFLP01000021">
    <property type="protein sequence ID" value="TRX94576.1"/>
    <property type="molecule type" value="Genomic_DNA"/>
</dbReference>
<accession>A0A553I302</accession>
<feature type="compositionally biased region" description="Basic and acidic residues" evidence="1">
    <location>
        <begin position="97"/>
        <end position="107"/>
    </location>
</feature>
<proteinExistence type="predicted"/>
<comment type="caution">
    <text evidence="2">The sequence shown here is derived from an EMBL/GenBank/DDBJ whole genome shotgun (WGS) entry which is preliminary data.</text>
</comment>
<evidence type="ECO:0000313" key="2">
    <source>
        <dbReference type="EMBL" id="TRX94576.1"/>
    </source>
</evidence>
<feature type="region of interest" description="Disordered" evidence="1">
    <location>
        <begin position="80"/>
        <end position="107"/>
    </location>
</feature>
<dbReference type="OrthoDB" id="4751130at2759"/>
<name>A0A553I302_9PEZI</name>
<feature type="region of interest" description="Disordered" evidence="1">
    <location>
        <begin position="15"/>
        <end position="61"/>
    </location>
</feature>
<evidence type="ECO:0000256" key="1">
    <source>
        <dbReference type="SAM" id="MobiDB-lite"/>
    </source>
</evidence>
<gene>
    <name evidence="2" type="ORF">FHL15_004528</name>
</gene>
<evidence type="ECO:0000313" key="3">
    <source>
        <dbReference type="Proteomes" id="UP000319160"/>
    </source>
</evidence>
<dbReference type="AlphaFoldDB" id="A0A553I302"/>
<feature type="compositionally biased region" description="Polar residues" evidence="1">
    <location>
        <begin position="15"/>
        <end position="24"/>
    </location>
</feature>
<organism evidence="2 3">
    <name type="scientific">Xylaria flabelliformis</name>
    <dbReference type="NCBI Taxonomy" id="2512241"/>
    <lineage>
        <taxon>Eukaryota</taxon>
        <taxon>Fungi</taxon>
        <taxon>Dikarya</taxon>
        <taxon>Ascomycota</taxon>
        <taxon>Pezizomycotina</taxon>
        <taxon>Sordariomycetes</taxon>
        <taxon>Xylariomycetidae</taxon>
        <taxon>Xylariales</taxon>
        <taxon>Xylariaceae</taxon>
        <taxon>Xylaria</taxon>
    </lineage>
</organism>
<dbReference type="Proteomes" id="UP000319160">
    <property type="component" value="Unassembled WGS sequence"/>
</dbReference>
<keyword evidence="3" id="KW-1185">Reference proteome</keyword>
<sequence>MGADARNILTRYLSKQEQNEQSAYENPYGGGPIGHGQEHYTHHYNRDLPGSSRPMLPDPASLYESDNPLALVPYTNPVTPNLSTPQNLSSLSGSSIEKQEDPEWTKSRSRLKERFNITRPKYGPGGQIAPSTELVPNTEPLQYYRGQEHVVPPVIQVTHRGPPPVMVDMHSFTIWIGDHAVDHHKSAKVSELAERVRHNITGFASGIESYTARRETARRPQWNNYMEEVYQRGRGVEALYQTIVAKYDGPFKRKRDCSKSERAEAQRLLKLMFGRDYDIWDGLNWHANHWISHFNHLSS</sequence>
<protein>
    <submittedName>
        <fullName evidence="2">Uncharacterized protein</fullName>
    </submittedName>
</protein>
<reference evidence="3" key="1">
    <citation type="submission" date="2019-06" db="EMBL/GenBank/DDBJ databases">
        <title>Draft genome sequence of the griseofulvin-producing fungus Xylaria cubensis strain G536.</title>
        <authorList>
            <person name="Mead M.E."/>
            <person name="Raja H.A."/>
            <person name="Steenwyk J.L."/>
            <person name="Knowles S.L."/>
            <person name="Oberlies N.H."/>
            <person name="Rokas A."/>
        </authorList>
    </citation>
    <scope>NUCLEOTIDE SEQUENCE [LARGE SCALE GENOMIC DNA]</scope>
    <source>
        <strain evidence="3">G536</strain>
    </source>
</reference>
<feature type="compositionally biased region" description="Basic and acidic residues" evidence="1">
    <location>
        <begin position="36"/>
        <end position="46"/>
    </location>
</feature>